<evidence type="ECO:0000256" key="3">
    <source>
        <dbReference type="ARBA" id="ARBA00022452"/>
    </source>
</evidence>
<keyword evidence="5 7" id="KW-0472">Membrane</keyword>
<dbReference type="Gene3D" id="2.170.130.10">
    <property type="entry name" value="TonB-dependent receptor, plug domain"/>
    <property type="match status" value="1"/>
</dbReference>
<dbReference type="Gene3D" id="2.60.40.1120">
    <property type="entry name" value="Carboxypeptidase-like, regulatory domain"/>
    <property type="match status" value="1"/>
</dbReference>
<comment type="caution">
    <text evidence="9">The sequence shown here is derived from an EMBL/GenBank/DDBJ whole genome shotgun (WGS) entry which is preliminary data.</text>
</comment>
<feature type="domain" description="TonB-dependent receptor plug" evidence="8">
    <location>
        <begin position="216"/>
        <end position="323"/>
    </location>
</feature>
<dbReference type="InterPro" id="IPR012910">
    <property type="entry name" value="Plug_dom"/>
</dbReference>
<evidence type="ECO:0000256" key="4">
    <source>
        <dbReference type="ARBA" id="ARBA00022692"/>
    </source>
</evidence>
<dbReference type="InterPro" id="IPR039426">
    <property type="entry name" value="TonB-dep_rcpt-like"/>
</dbReference>
<dbReference type="Proteomes" id="UP000437446">
    <property type="component" value="Unassembled WGS sequence"/>
</dbReference>
<evidence type="ECO:0000256" key="1">
    <source>
        <dbReference type="ARBA" id="ARBA00004571"/>
    </source>
</evidence>
<dbReference type="SUPFAM" id="SSF56935">
    <property type="entry name" value="Porins"/>
    <property type="match status" value="1"/>
</dbReference>
<dbReference type="AlphaFoldDB" id="A0A7K1HGU7"/>
<accession>A0A7K1HGU7</accession>
<evidence type="ECO:0000256" key="7">
    <source>
        <dbReference type="PROSITE-ProRule" id="PRU01360"/>
    </source>
</evidence>
<proteinExistence type="inferred from homology"/>
<keyword evidence="6 7" id="KW-0998">Cell outer membrane</keyword>
<dbReference type="InterPro" id="IPR023997">
    <property type="entry name" value="TonB-dep_OMP_SusC/RagA_CS"/>
</dbReference>
<evidence type="ECO:0000313" key="10">
    <source>
        <dbReference type="Proteomes" id="UP000437446"/>
    </source>
</evidence>
<evidence type="ECO:0000259" key="8">
    <source>
        <dbReference type="Pfam" id="PF07715"/>
    </source>
</evidence>
<dbReference type="SUPFAM" id="SSF49464">
    <property type="entry name" value="Carboxypeptidase regulatory domain-like"/>
    <property type="match status" value="1"/>
</dbReference>
<organism evidence="9 10">
    <name type="scientific">Parabacteroides merdae</name>
    <dbReference type="NCBI Taxonomy" id="46503"/>
    <lineage>
        <taxon>Bacteria</taxon>
        <taxon>Pseudomonadati</taxon>
        <taxon>Bacteroidota</taxon>
        <taxon>Bacteroidia</taxon>
        <taxon>Bacteroidales</taxon>
        <taxon>Tannerellaceae</taxon>
        <taxon>Parabacteroides</taxon>
    </lineage>
</organism>
<dbReference type="Pfam" id="PF07715">
    <property type="entry name" value="Plug"/>
    <property type="match status" value="1"/>
</dbReference>
<dbReference type="InterPro" id="IPR037066">
    <property type="entry name" value="Plug_dom_sf"/>
</dbReference>
<dbReference type="InterPro" id="IPR036942">
    <property type="entry name" value="Beta-barrel_TonB_sf"/>
</dbReference>
<evidence type="ECO:0000256" key="5">
    <source>
        <dbReference type="ARBA" id="ARBA00023136"/>
    </source>
</evidence>
<comment type="similarity">
    <text evidence="7">Belongs to the TonB-dependent receptor family.</text>
</comment>
<dbReference type="InterPro" id="IPR023996">
    <property type="entry name" value="TonB-dep_OMP_SusC/RagA"/>
</dbReference>
<evidence type="ECO:0000256" key="6">
    <source>
        <dbReference type="ARBA" id="ARBA00023237"/>
    </source>
</evidence>
<protein>
    <submittedName>
        <fullName evidence="9">SusC/RagA family TonB-linked outer membrane protein</fullName>
    </submittedName>
</protein>
<dbReference type="InterPro" id="IPR008969">
    <property type="entry name" value="CarboxyPept-like_regulatory"/>
</dbReference>
<dbReference type="NCBIfam" id="TIGR04056">
    <property type="entry name" value="OMP_RagA_SusC"/>
    <property type="match status" value="1"/>
</dbReference>
<keyword evidence="4 7" id="KW-0812">Transmembrane</keyword>
<reference evidence="9 10" key="1">
    <citation type="journal article" date="2019" name="Nat. Med.">
        <title>A library of human gut bacterial isolates paired with longitudinal multiomics data enables mechanistic microbiome research.</title>
        <authorList>
            <person name="Poyet M."/>
            <person name="Groussin M."/>
            <person name="Gibbons S.M."/>
            <person name="Avila-Pacheco J."/>
            <person name="Jiang X."/>
            <person name="Kearney S.M."/>
            <person name="Perrotta A.R."/>
            <person name="Berdy B."/>
            <person name="Zhao S."/>
            <person name="Lieberman T.D."/>
            <person name="Swanson P.K."/>
            <person name="Smith M."/>
            <person name="Roesemann S."/>
            <person name="Alexander J.E."/>
            <person name="Rich S.A."/>
            <person name="Livny J."/>
            <person name="Vlamakis H."/>
            <person name="Clish C."/>
            <person name="Bullock K."/>
            <person name="Deik A."/>
            <person name="Scott J."/>
            <person name="Pierce K.A."/>
            <person name="Xavier R.J."/>
            <person name="Alm E.J."/>
        </authorList>
    </citation>
    <scope>NUCLEOTIDE SEQUENCE [LARGE SCALE GENOMIC DNA]</scope>
    <source>
        <strain evidence="9 10">BIOML-A25</strain>
    </source>
</reference>
<evidence type="ECO:0000256" key="2">
    <source>
        <dbReference type="ARBA" id="ARBA00022448"/>
    </source>
</evidence>
<comment type="subcellular location">
    <subcellularLocation>
        <location evidence="1 7">Cell outer membrane</location>
        <topology evidence="1 7">Multi-pass membrane protein</topology>
    </subcellularLocation>
</comment>
<dbReference type="NCBIfam" id="TIGR04057">
    <property type="entry name" value="SusC_RagA_signa"/>
    <property type="match status" value="1"/>
</dbReference>
<evidence type="ECO:0000313" key="9">
    <source>
        <dbReference type="EMBL" id="MTU30425.1"/>
    </source>
</evidence>
<dbReference type="GO" id="GO:0009279">
    <property type="term" value="C:cell outer membrane"/>
    <property type="evidence" value="ECO:0007669"/>
    <property type="project" value="UniProtKB-SubCell"/>
</dbReference>
<dbReference type="EMBL" id="WNCR01000008">
    <property type="protein sequence ID" value="MTU30425.1"/>
    <property type="molecule type" value="Genomic_DNA"/>
</dbReference>
<dbReference type="PROSITE" id="PS52016">
    <property type="entry name" value="TONB_DEPENDENT_REC_3"/>
    <property type="match status" value="1"/>
</dbReference>
<dbReference type="Gene3D" id="2.40.170.20">
    <property type="entry name" value="TonB-dependent receptor, beta-barrel domain"/>
    <property type="match status" value="1"/>
</dbReference>
<dbReference type="Pfam" id="PF13715">
    <property type="entry name" value="CarbopepD_reg_2"/>
    <property type="match status" value="1"/>
</dbReference>
<name>A0A7K1HGU7_9BACT</name>
<gene>
    <name evidence="9" type="ORF">GMD66_14625</name>
</gene>
<keyword evidence="3 7" id="KW-1134">Transmembrane beta strand</keyword>
<keyword evidence="2 7" id="KW-0813">Transport</keyword>
<dbReference type="RefSeq" id="WP_129943769.1">
    <property type="nucleotide sequence ID" value="NZ_RCYQ01000010.1"/>
</dbReference>
<dbReference type="FunFam" id="2.60.40.1120:FF:000003">
    <property type="entry name" value="Outer membrane protein Omp121"/>
    <property type="match status" value="1"/>
</dbReference>
<sequence>MKKKSDLFKIGALSLLLSAGSTVSVWGNDFLQDVKLSIQQKNVSISKVLDDIEQKTGYSILVRDSDIDTSKKVTVNQKDTDLSRILDTIFVGMNVKCDVANRTISIYRPAKSLSKQVGQRRRVSGVVVDSQGEPVIGANILEKGSGTNGTITDVEGRFSLDVASDATLVVSYIGFDTQEMAVKGKSSFKFVLSEDSQALDEVVVIGYGTQNRQAITGSIAKAKLETYSIVPTNNVLETIKGSMPGLNVGGTNTAGGTPSFSIRGQNSTRNSAEDNGNQPLVVLDGAIYNGSLADIPSDDIESFTVLKDASAAAVYGSRSANGVILIQTKRGRSEGGKPSFNVNLSYGISNELKRLEVYDAPGYLQRMLDIRSLNGMEADASKIPYYLEEEEKRNYEATSDHRPTLKDPYDMFRQNAYDLKANVSISNSSELASYYISANMTDQKGVLMNDDYKNFSGRVNIDTHLTDWLKIGVKSNYSIRDYSGSAPSMEQATHFSPWASIYDENGNYLQFPQTTTSFQSPYWSMHTSDTEKYNNLGAVLDATITVPWVKGLSYSLVYSNNLRWSQKYYFDNEFTTEGLSKRGKGERKLNNDYNMLLDNMIKYNNTFAGKHNVDVTLLYSRERTTWEETKAYAETFDNTILGDNGLQDGKTQKATTSAGESGAIGWMGRATYTYDGRYSLTGTVRRDGYSGFSKNKKWGTFASAGINWNISRESFMKPVEFVDNLALRLSYGSNGNQSISPYSTLAKVATDKYIFAGDPSYSITQYIKSFALDNLGWETTTGFNFGLDFSVLGDRLSGSIDSYVTNTTDLLFNLALPGISGKTSMLSNVGKIRNKGVEINLHSVNIKNNDFSWTSDFAFSLNRNKVVSILGDDNDGDGREDDLPSSGYFIGKPLGAVYAYKVIGMWQQSDVDNGTIMEGMRPGDYKLEDVNGDGTIDSEHDRQILGNTNPNFRWSLTNTLGYKDFSLMLYFNSVWGGNGYYLSENNTPYKDGYANAPNINHPVYDYWTPENTNAKYPRPDYSRSAHQGIKYIDRSFIKLQKVALSYDLTRFVKPVGFNNMVLSVSADNLFTIAPHWDGLDPETDQGLRDNALPSIRTYQMTLMFNF</sequence>